<organism evidence="1 2">
    <name type="scientific">Candidatus Nitrospira neomarina</name>
    <dbReference type="NCBI Taxonomy" id="3020899"/>
    <lineage>
        <taxon>Bacteria</taxon>
        <taxon>Pseudomonadati</taxon>
        <taxon>Nitrospirota</taxon>
        <taxon>Nitrospiria</taxon>
        <taxon>Nitrospirales</taxon>
        <taxon>Nitrospiraceae</taxon>
        <taxon>Nitrospira</taxon>
    </lineage>
</organism>
<reference evidence="1 2" key="1">
    <citation type="submission" date="2023-01" db="EMBL/GenBank/DDBJ databases">
        <title>Cultivation and genomic characterization of new, ubiquitous marine nitrite-oxidizing bacteria from the Nitrospirales.</title>
        <authorList>
            <person name="Mueller A.J."/>
            <person name="Daebeler A."/>
            <person name="Herbold C.W."/>
            <person name="Kirkegaard R.H."/>
            <person name="Daims H."/>
        </authorList>
    </citation>
    <scope>NUCLEOTIDE SEQUENCE [LARGE SCALE GENOMIC DNA]</scope>
    <source>
        <strain evidence="1 2">DK</strain>
    </source>
</reference>
<accession>A0AA96GPG1</accession>
<dbReference type="SMART" id="SM00028">
    <property type="entry name" value="TPR"/>
    <property type="match status" value="3"/>
</dbReference>
<dbReference type="PANTHER" id="PTHR44809">
    <property type="match status" value="1"/>
</dbReference>
<evidence type="ECO:0000313" key="2">
    <source>
        <dbReference type="Proteomes" id="UP001302494"/>
    </source>
</evidence>
<dbReference type="Pfam" id="PF13181">
    <property type="entry name" value="TPR_8"/>
    <property type="match status" value="1"/>
</dbReference>
<dbReference type="Gene3D" id="1.25.40.10">
    <property type="entry name" value="Tetratricopeptide repeat domain"/>
    <property type="match status" value="1"/>
</dbReference>
<protein>
    <submittedName>
        <fullName evidence="1">Tetratricopeptide repeat protein</fullName>
    </submittedName>
</protein>
<evidence type="ECO:0000313" key="1">
    <source>
        <dbReference type="EMBL" id="WNM63980.1"/>
    </source>
</evidence>
<sequence length="192" mass="22097">MTSSPFLIFRILLLYFTLGGGVFSLSAQTFNNDYFDPLRDQKLLNTNEQYHLSKGTFYKHFREGSASGNLQLAIAELEFILRYWPNHPNALLFIASIAKMKNDPNLADQYFRKALHLFPQHAITHGQYGHFLVEVGRIEEGINHLHEAIQMNEQLMVAYEWLGEAYNLQGDSKRAKEAIAKANHLRKNQGEK</sequence>
<gene>
    <name evidence="1" type="ORF">PQG83_09540</name>
</gene>
<dbReference type="EMBL" id="CP116968">
    <property type="protein sequence ID" value="WNM63980.1"/>
    <property type="molecule type" value="Genomic_DNA"/>
</dbReference>
<dbReference type="InterPro" id="IPR019734">
    <property type="entry name" value="TPR_rpt"/>
</dbReference>
<name>A0AA96GPG1_9BACT</name>
<dbReference type="AlphaFoldDB" id="A0AA96GPG1"/>
<dbReference type="PANTHER" id="PTHR44809:SF1">
    <property type="entry name" value="PROTEIN O-MANNOSYL-TRANSFERASE TMTC1"/>
    <property type="match status" value="1"/>
</dbReference>
<dbReference type="InterPro" id="IPR011990">
    <property type="entry name" value="TPR-like_helical_dom_sf"/>
</dbReference>
<dbReference type="SUPFAM" id="SSF48452">
    <property type="entry name" value="TPR-like"/>
    <property type="match status" value="1"/>
</dbReference>
<dbReference type="Proteomes" id="UP001302494">
    <property type="component" value="Chromosome"/>
</dbReference>
<dbReference type="KEGG" id="nneo:PQG83_09540"/>
<proteinExistence type="predicted"/>
<dbReference type="RefSeq" id="WP_312748818.1">
    <property type="nucleotide sequence ID" value="NZ_CP116968.1"/>
</dbReference>
<dbReference type="InterPro" id="IPR052943">
    <property type="entry name" value="TMTC_O-mannosyl-trnsfr"/>
</dbReference>
<dbReference type="Pfam" id="PF13432">
    <property type="entry name" value="TPR_16"/>
    <property type="match status" value="1"/>
</dbReference>
<keyword evidence="2" id="KW-1185">Reference proteome</keyword>